<evidence type="ECO:0000313" key="1">
    <source>
        <dbReference type="EMBL" id="NER31003.1"/>
    </source>
</evidence>
<organism evidence="1">
    <name type="scientific">Symploca sp. SIO1C4</name>
    <dbReference type="NCBI Taxonomy" id="2607765"/>
    <lineage>
        <taxon>Bacteria</taxon>
        <taxon>Bacillati</taxon>
        <taxon>Cyanobacteriota</taxon>
        <taxon>Cyanophyceae</taxon>
        <taxon>Coleofasciculales</taxon>
        <taxon>Coleofasciculaceae</taxon>
        <taxon>Symploca</taxon>
    </lineage>
</organism>
<comment type="caution">
    <text evidence="1">The sequence shown here is derived from an EMBL/GenBank/DDBJ whole genome shotgun (WGS) entry which is preliminary data.</text>
</comment>
<proteinExistence type="predicted"/>
<dbReference type="AlphaFoldDB" id="A0A6B3NH56"/>
<reference evidence="1" key="1">
    <citation type="submission" date="2019-11" db="EMBL/GenBank/DDBJ databases">
        <title>Genomic insights into an expanded diversity of filamentous marine cyanobacteria reveals the extraordinary biosynthetic potential of Moorea and Okeania.</title>
        <authorList>
            <person name="Ferreira Leao T."/>
            <person name="Wang M."/>
            <person name="Moss N."/>
            <person name="Da Silva R."/>
            <person name="Sanders J."/>
            <person name="Nurk S."/>
            <person name="Gurevich A."/>
            <person name="Humphrey G."/>
            <person name="Reher R."/>
            <person name="Zhu Q."/>
            <person name="Belda-Ferre P."/>
            <person name="Glukhov E."/>
            <person name="Rex R."/>
            <person name="Dorrestein P.C."/>
            <person name="Knight R."/>
            <person name="Pevzner P."/>
            <person name="Gerwick W.H."/>
            <person name="Gerwick L."/>
        </authorList>
    </citation>
    <scope>NUCLEOTIDE SEQUENCE</scope>
    <source>
        <strain evidence="1">SIO1C4</strain>
    </source>
</reference>
<accession>A0A6B3NH56</accession>
<dbReference type="EMBL" id="JAAHFQ010000697">
    <property type="protein sequence ID" value="NER31003.1"/>
    <property type="molecule type" value="Genomic_DNA"/>
</dbReference>
<name>A0A6B3NH56_9CYAN</name>
<sequence>MFVGSTQAAQLMGISARRICQLLSEGRIKGAFKSGRFWMIPLFEGMPLVSKGTRGPQASWRRRKPSPVTIIHVNQHTIRQNQKQEKSAPVISVKRGKENRYGHEVEIAGPCRVVYQPDKPKPCGARVWIETLFPVAVYTQ</sequence>
<gene>
    <name evidence="1" type="ORF">F6J89_26135</name>
</gene>
<protein>
    <submittedName>
        <fullName evidence="1">Helix-turn-helix domain-containing protein</fullName>
    </submittedName>
</protein>